<feature type="compositionally biased region" description="Polar residues" evidence="1">
    <location>
        <begin position="235"/>
        <end position="244"/>
    </location>
</feature>
<feature type="domain" description="Helicase-associated" evidence="2">
    <location>
        <begin position="959"/>
        <end position="1021"/>
    </location>
</feature>
<feature type="domain" description="Helicase-associated" evidence="2">
    <location>
        <begin position="424"/>
        <end position="491"/>
    </location>
</feature>
<feature type="compositionally biased region" description="Basic and acidic residues" evidence="1">
    <location>
        <begin position="253"/>
        <end position="271"/>
    </location>
</feature>
<feature type="compositionally biased region" description="Basic and acidic residues" evidence="1">
    <location>
        <begin position="38"/>
        <end position="70"/>
    </location>
</feature>
<feature type="domain" description="Helicase-associated" evidence="2">
    <location>
        <begin position="1106"/>
        <end position="1171"/>
    </location>
</feature>
<feature type="compositionally biased region" description="Basic and acidic residues" evidence="1">
    <location>
        <begin position="1183"/>
        <end position="1202"/>
    </location>
</feature>
<evidence type="ECO:0000256" key="1">
    <source>
        <dbReference type="SAM" id="MobiDB-lite"/>
    </source>
</evidence>
<feature type="region of interest" description="Disordered" evidence="1">
    <location>
        <begin position="374"/>
        <end position="404"/>
    </location>
</feature>
<feature type="region of interest" description="Disordered" evidence="1">
    <location>
        <begin position="1180"/>
        <end position="1221"/>
    </location>
</feature>
<feature type="domain" description="Helicase-associated" evidence="2">
    <location>
        <begin position="502"/>
        <end position="571"/>
    </location>
</feature>
<feature type="domain" description="Helicase-associated" evidence="2">
    <location>
        <begin position="734"/>
        <end position="798"/>
    </location>
</feature>
<feature type="domain" description="Helicase-associated" evidence="2">
    <location>
        <begin position="585"/>
        <end position="650"/>
    </location>
</feature>
<dbReference type="PANTHER" id="PTHR33418:SF1">
    <property type="entry name" value="HELICASE-ASSOCIATED DOMAIN-CONTAINING PROTEIN"/>
    <property type="match status" value="1"/>
</dbReference>
<feature type="compositionally biased region" description="Low complexity" evidence="1">
    <location>
        <begin position="1204"/>
        <end position="1221"/>
    </location>
</feature>
<feature type="compositionally biased region" description="Acidic residues" evidence="1">
    <location>
        <begin position="379"/>
        <end position="392"/>
    </location>
</feature>
<dbReference type="Gene3D" id="6.10.140.530">
    <property type="match status" value="8"/>
</dbReference>
<feature type="domain" description="Helicase-associated" evidence="2">
    <location>
        <begin position="884"/>
        <end position="947"/>
    </location>
</feature>
<organism evidence="3">
    <name type="scientific">Chaetoceros debilis</name>
    <dbReference type="NCBI Taxonomy" id="122233"/>
    <lineage>
        <taxon>Eukaryota</taxon>
        <taxon>Sar</taxon>
        <taxon>Stramenopiles</taxon>
        <taxon>Ochrophyta</taxon>
        <taxon>Bacillariophyta</taxon>
        <taxon>Coscinodiscophyceae</taxon>
        <taxon>Chaetocerotophycidae</taxon>
        <taxon>Chaetocerotales</taxon>
        <taxon>Chaetocerotaceae</taxon>
        <taxon>Chaetoceros</taxon>
    </lineage>
</organism>
<feature type="compositionally biased region" description="Basic residues" evidence="1">
    <location>
        <begin position="322"/>
        <end position="335"/>
    </location>
</feature>
<accession>A0A7S3QAQ9</accession>
<feature type="region of interest" description="Disordered" evidence="1">
    <location>
        <begin position="1"/>
        <end position="92"/>
    </location>
</feature>
<gene>
    <name evidence="3" type="ORF">CDEB00056_LOCUS15781</name>
</gene>
<dbReference type="AlphaFoldDB" id="A0A7S3QAQ9"/>
<name>A0A7S3QAQ9_9STRA</name>
<protein>
    <recommendedName>
        <fullName evidence="2">Helicase-associated domain-containing protein</fullName>
    </recommendedName>
</protein>
<dbReference type="Pfam" id="PF03457">
    <property type="entry name" value="HA"/>
    <property type="match status" value="10"/>
</dbReference>
<dbReference type="InterPro" id="IPR005114">
    <property type="entry name" value="Helicase_assoc"/>
</dbReference>
<dbReference type="PANTHER" id="PTHR33418">
    <property type="entry name" value="HELICASE-ASSOCIATED"/>
    <property type="match status" value="1"/>
</dbReference>
<feature type="region of interest" description="Disordered" evidence="1">
    <location>
        <begin position="230"/>
        <end position="344"/>
    </location>
</feature>
<feature type="domain" description="Helicase-associated" evidence="2">
    <location>
        <begin position="664"/>
        <end position="724"/>
    </location>
</feature>
<dbReference type="EMBL" id="HBIO01020495">
    <property type="protein sequence ID" value="CAE0470928.1"/>
    <property type="molecule type" value="Transcribed_RNA"/>
</dbReference>
<proteinExistence type="predicted"/>
<feature type="domain" description="Helicase-associated" evidence="2">
    <location>
        <begin position="1031"/>
        <end position="1095"/>
    </location>
</feature>
<reference evidence="3" key="1">
    <citation type="submission" date="2021-01" db="EMBL/GenBank/DDBJ databases">
        <authorList>
            <person name="Corre E."/>
            <person name="Pelletier E."/>
            <person name="Niang G."/>
            <person name="Scheremetjew M."/>
            <person name="Finn R."/>
            <person name="Kale V."/>
            <person name="Holt S."/>
            <person name="Cochrane G."/>
            <person name="Meng A."/>
            <person name="Brown T."/>
            <person name="Cohen L."/>
        </authorList>
    </citation>
    <scope>NUCLEOTIDE SEQUENCE</scope>
    <source>
        <strain evidence="3">MM31A-1</strain>
    </source>
</reference>
<feature type="compositionally biased region" description="Basic and acidic residues" evidence="1">
    <location>
        <begin position="296"/>
        <end position="306"/>
    </location>
</feature>
<evidence type="ECO:0000259" key="2">
    <source>
        <dbReference type="Pfam" id="PF03457"/>
    </source>
</evidence>
<feature type="domain" description="Helicase-associated" evidence="2">
    <location>
        <begin position="809"/>
        <end position="873"/>
    </location>
</feature>
<evidence type="ECO:0000313" key="3">
    <source>
        <dbReference type="EMBL" id="CAE0470928.1"/>
    </source>
</evidence>
<feature type="compositionally biased region" description="Polar residues" evidence="1">
    <location>
        <begin position="274"/>
        <end position="286"/>
    </location>
</feature>
<sequence>MSKDISFEAAAAEDTTQQQPLIDDDGTTMMVDEGSSMVREDQEAEKKISSVEDESRSGPDSSKTEQRDSENVNLEVAAKTSNSTPVVDEESSMVMEVDEAEKKSLFLENEVHPDLDSSKIEQLLYSENVNLEASTPVVDNESSMVMEVDEADKIAPFVKNEVHPDLDSSKIEQLLDSENVNPETVAKTSDPNPLVDERAYAEIIGINAEKKSHCQDDEPDIDSVITEQLYPENVNPETVTTTPDPNAVIEGKTSSKDNEPGLDPDSYRTDLDTENVNLEAATTSSDPPKVSSELEALQREPSKEAILRGTDIDSSGSVVIPGKKRIKKNSPRHGHGGTLDLDTLDETIPMPSLEQGSIIGEEGCYKKEDAQYTSNNQSEIDDDNDDFSEGDDSACNPKKRKRGEAIDFKSPSQRRISQGKRSIPFEERLEELKEFKRINGHCRVGQRNPDFLQLGKFVKKIREYKKRMDQDKYTGSVITPGRVMELEALGFEWVSKEAKMKKSFDERIEDLQEFKTKFGHCNVPRIYDSDPSLASWCHCLRISFRQINEGNKKPMKKLTSNQITLLQDLGFEWTRLQNPREKSEQKSFEQRIEELKVFKTQNGNLRVTERKDKNLAHFCNHMRTAHRNRGQKNGMSITDDRIKALDDIGFEWAPSTQRPGTSVEERIDQLKVFKEKHSHLRVTASLDKSLATFCANMRSARNNPAKARMVVTKERINALDDIGFEWTAEQQRQRVSFEDRIQQLKDFKAKHGNLHVTASLDKSLASFCSNTRSSRNNPDKSTILVTEERIKALDDIGFEWTAEQQQRQRVSFDNRIQQLKEFKETHGHLHVTASLDKSLATFCTNMRSARTNPGKVRLLVTDDRIKALDDIGFEWTVEKQRNRVSFEDRILQLKDFKEEHGHLRVTASLDKSLASFCTNIRSSRNNPGKSTIVVTDERIKALDNIDFEWSPEQKKPRISFEERIEQLKEFKGKNGHLRVTASLDRSLASFCTNIRSSRNNPDRSTILVTDERIKALDDLGFEWSKEQQRQRVSFEDRIQQLTAFKERHGHVHVTASLDKNLAAFCTNMRQARNNPGKARLVVTEERIKLLSDLGFGWTIDQPQRQRVQFEERIEQLKAFKEKNGHLRVTASLDKSLASFCTNVRSSRNNPGGKSTIVVTDERIKALDDIGFAWTQSALTSPTKKADVEEKEIKSTIDEHEVDGSEVVPGSEGVEVGQSTTV</sequence>